<dbReference type="GO" id="GO:0005743">
    <property type="term" value="C:mitochondrial inner membrane"/>
    <property type="evidence" value="ECO:0007669"/>
    <property type="project" value="UniProtKB-SubCell"/>
</dbReference>
<dbReference type="SUPFAM" id="SSF54427">
    <property type="entry name" value="NTF2-like"/>
    <property type="match status" value="1"/>
</dbReference>
<evidence type="ECO:0000256" key="6">
    <source>
        <dbReference type="ARBA" id="ARBA00023136"/>
    </source>
</evidence>
<dbReference type="Gene3D" id="3.10.450.240">
    <property type="match status" value="1"/>
</dbReference>
<dbReference type="SMART" id="SM00978">
    <property type="entry name" value="Tim44"/>
    <property type="match status" value="1"/>
</dbReference>
<dbReference type="Proteomes" id="UP000009170">
    <property type="component" value="Unassembled WGS sequence"/>
</dbReference>
<dbReference type="InterPro" id="IPR039544">
    <property type="entry name" value="Tim44-like"/>
</dbReference>
<dbReference type="EMBL" id="CAID01000011">
    <property type="protein sequence ID" value="CEF99583.1"/>
    <property type="molecule type" value="Genomic_DNA"/>
</dbReference>
<feature type="domain" description="Tim44-like" evidence="8">
    <location>
        <begin position="255"/>
        <end position="411"/>
    </location>
</feature>
<evidence type="ECO:0000256" key="7">
    <source>
        <dbReference type="SAM" id="MobiDB-lite"/>
    </source>
</evidence>
<dbReference type="FunCoup" id="A0A090N4B6">
    <property type="interactions" value="1735"/>
</dbReference>
<evidence type="ECO:0000256" key="2">
    <source>
        <dbReference type="ARBA" id="ARBA00009597"/>
    </source>
</evidence>
<feature type="compositionally biased region" description="Basic and acidic residues" evidence="7">
    <location>
        <begin position="30"/>
        <end position="56"/>
    </location>
</feature>
<dbReference type="STRING" id="70448.A0A090N4B6"/>
<dbReference type="Pfam" id="PF04280">
    <property type="entry name" value="Tim44"/>
    <property type="match status" value="1"/>
</dbReference>
<evidence type="ECO:0000256" key="3">
    <source>
        <dbReference type="ARBA" id="ARBA00022792"/>
    </source>
</evidence>
<dbReference type="KEGG" id="ota:OT_ostta11g01070"/>
<dbReference type="InParanoid" id="A0A090N4B6"/>
<sequence length="419" mass="46042">MRARATCAIARAVERAREGIHRARALGTDARSRADVDERATASERSSGRGADETEGRTTAAARARTRGEVKTARAGADGSRADGARAGGATAETKGRETGAKASGGRGVGSSSAPGREGERGKRYTASGLVSIVVDAVKEEYRLAMMDPGDAAAARRKAMGYDKDAAYEPYEGTTAVAMTPEKEPTAFGKLWRGVREKLGIPVVMDKLEGVKKTAAYAKAGELAEDIRERWETSDSPMVHRIQDLQDSMFTETEQAEAYRLIRSRDPMFNTNDFIAEVRRDIPKVLGAYLRGDVDALKETNISKEMLERLSGQMNLWKAEGQFVDPRILDLSEVELMEVRMMENEPLVVLTFSCQQINCVRDKSGKIVEGGEDDIQSVHYLWAMQLVDTKFTTDDGREYMKPTWVLRELVLRGMMAVAA</sequence>
<organism evidence="9 10">
    <name type="scientific">Ostreococcus tauri</name>
    <name type="common">Marine green alga</name>
    <dbReference type="NCBI Taxonomy" id="70448"/>
    <lineage>
        <taxon>Eukaryota</taxon>
        <taxon>Viridiplantae</taxon>
        <taxon>Chlorophyta</taxon>
        <taxon>Mamiellophyceae</taxon>
        <taxon>Mamiellales</taxon>
        <taxon>Bathycoccaceae</taxon>
        <taxon>Ostreococcus</taxon>
    </lineage>
</organism>
<feature type="region of interest" description="Disordered" evidence="7">
    <location>
        <begin position="21"/>
        <end position="123"/>
    </location>
</feature>
<dbReference type="RefSeq" id="XP_003081918.2">
    <property type="nucleotide sequence ID" value="XM_003081870.2"/>
</dbReference>
<keyword evidence="10" id="KW-1185">Reference proteome</keyword>
<protein>
    <submittedName>
        <fullName evidence="9">Tim44-like domain</fullName>
    </submittedName>
</protein>
<dbReference type="AlphaFoldDB" id="A0A090N4B6"/>
<dbReference type="PANTHER" id="PTHR10721">
    <property type="entry name" value="MITOCHONDRIAL IMPORT INNER MEMBRANE TRANSLOCASE SUBUNIT TIM44"/>
    <property type="match status" value="1"/>
</dbReference>
<comment type="caution">
    <text evidence="9">The sequence shown here is derived from an EMBL/GenBank/DDBJ whole genome shotgun (WGS) entry which is preliminary data.</text>
</comment>
<evidence type="ECO:0000313" key="10">
    <source>
        <dbReference type="Proteomes" id="UP000009170"/>
    </source>
</evidence>
<reference evidence="10" key="1">
    <citation type="journal article" date="2006" name="Proc. Natl. Acad. Sci. U.S.A.">
        <title>Genome analysis of the smallest free-living eukaryote Ostreococcus tauri unveils many unique features.</title>
        <authorList>
            <person name="Derelle E."/>
            <person name="Ferraz C."/>
            <person name="Rombauts S."/>
            <person name="Rouze P."/>
            <person name="Worden A.Z."/>
            <person name="Robbens S."/>
            <person name="Partensky F."/>
            <person name="Degroeve S."/>
            <person name="Echeynie S."/>
            <person name="Cooke R."/>
            <person name="Saeys Y."/>
            <person name="Wuyts J."/>
            <person name="Jabbari K."/>
            <person name="Bowler C."/>
            <person name="Panaud O."/>
            <person name="Piegu B."/>
            <person name="Ball S.G."/>
            <person name="Ral J.-P."/>
            <person name="Bouget F.-Y."/>
            <person name="Piganeau G."/>
            <person name="De Baets B."/>
            <person name="Picard A."/>
            <person name="Delseny M."/>
            <person name="Demaille J."/>
            <person name="Van de Peer Y."/>
            <person name="Moreau H."/>
        </authorList>
    </citation>
    <scope>NUCLEOTIDE SEQUENCE [LARGE SCALE GENOMIC DNA]</scope>
    <source>
        <strain evidence="10">OTTH 0595 / CCAP 157/2 / RCC745</strain>
    </source>
</reference>
<evidence type="ECO:0000256" key="5">
    <source>
        <dbReference type="ARBA" id="ARBA00023128"/>
    </source>
</evidence>
<dbReference type="InterPro" id="IPR032710">
    <property type="entry name" value="NTF2-like_dom_sf"/>
</dbReference>
<dbReference type="PANTHER" id="PTHR10721:SF1">
    <property type="entry name" value="MITOCHONDRIAL IMPORT INNER MEMBRANE TRANSLOCASE SUBUNIT TIM44"/>
    <property type="match status" value="1"/>
</dbReference>
<keyword evidence="3" id="KW-0999">Mitochondrion inner membrane</keyword>
<dbReference type="GO" id="GO:0030150">
    <property type="term" value="P:protein import into mitochondrial matrix"/>
    <property type="evidence" value="ECO:0007669"/>
    <property type="project" value="TreeGrafter"/>
</dbReference>
<evidence type="ECO:0000256" key="4">
    <source>
        <dbReference type="ARBA" id="ARBA00022946"/>
    </source>
</evidence>
<accession>A0A090N4B6</accession>
<keyword evidence="6" id="KW-0472">Membrane</keyword>
<evidence type="ECO:0000313" key="9">
    <source>
        <dbReference type="EMBL" id="CEF99583.1"/>
    </source>
</evidence>
<reference evidence="9 10" key="2">
    <citation type="journal article" date="2014" name="BMC Genomics">
        <title>An improved genome of the model marine alga Ostreococcus tauri unfolds by assessing Illumina de novo assemblies.</title>
        <authorList>
            <person name="Blanc-Mathieu R."/>
            <person name="Verhelst B."/>
            <person name="Derelle E."/>
            <person name="Rombauts S."/>
            <person name="Bouget F.Y."/>
            <person name="Carre I."/>
            <person name="Chateau A."/>
            <person name="Eyre-Walker A."/>
            <person name="Grimsley N."/>
            <person name="Moreau H."/>
            <person name="Piegu B."/>
            <person name="Rivals E."/>
            <person name="Schackwitz W."/>
            <person name="Van de Peer Y."/>
            <person name="Piganeau G."/>
        </authorList>
    </citation>
    <scope>NUCLEOTIDE SEQUENCE [LARGE SCALE GENOMIC DNA]</scope>
    <source>
        <strain evidence="10">OTTH 0595 / CCAP 157/2 / RCC745</strain>
    </source>
</reference>
<comment type="subcellular location">
    <subcellularLocation>
        <location evidence="1">Mitochondrion inner membrane</location>
    </subcellularLocation>
</comment>
<dbReference type="GeneID" id="9833578"/>
<name>A0A090N4B6_OSTTA</name>
<keyword evidence="4" id="KW-0809">Transit peptide</keyword>
<evidence type="ECO:0000259" key="8">
    <source>
        <dbReference type="SMART" id="SM00978"/>
    </source>
</evidence>
<proteinExistence type="inferred from homology"/>
<dbReference type="InterPro" id="IPR007379">
    <property type="entry name" value="Tim44-like_dom"/>
</dbReference>
<comment type="similarity">
    <text evidence="2">Belongs to the Tim44 family.</text>
</comment>
<evidence type="ECO:0000256" key="1">
    <source>
        <dbReference type="ARBA" id="ARBA00004273"/>
    </source>
</evidence>
<gene>
    <name evidence="9" type="ORF">OT_ostta11g01070</name>
</gene>
<dbReference type="OrthoDB" id="10265990at2759"/>
<dbReference type="GO" id="GO:0051087">
    <property type="term" value="F:protein-folding chaperone binding"/>
    <property type="evidence" value="ECO:0007669"/>
    <property type="project" value="TreeGrafter"/>
</dbReference>
<keyword evidence="5" id="KW-0496">Mitochondrion</keyword>